<dbReference type="Gene3D" id="3.40.50.1000">
    <property type="entry name" value="HAD superfamily/HAD-like"/>
    <property type="match status" value="1"/>
</dbReference>
<comment type="cofactor">
    <cofactor evidence="1">
        <name>Mg(2+)</name>
        <dbReference type="ChEBI" id="CHEBI:18420"/>
    </cofactor>
</comment>
<dbReference type="InterPro" id="IPR036412">
    <property type="entry name" value="HAD-like_sf"/>
</dbReference>
<gene>
    <name evidence="2" type="ORF">MCFN_00335</name>
</gene>
<evidence type="ECO:0000313" key="2">
    <source>
        <dbReference type="EMBL" id="AIA29246.1"/>
    </source>
</evidence>
<dbReference type="PANTHER" id="PTHR10000:SF8">
    <property type="entry name" value="HAD SUPERFAMILY HYDROLASE-LIKE, TYPE 3"/>
    <property type="match status" value="1"/>
</dbReference>
<sequence>MILKDIKMVFIDLDGTSLDSRKKMLSPQNIKAIKKYEERGIKVIISTGRSLNPTTLKITSQISETRDIIAWNGAKVVKNFVEVFSASIDPQIINDIASLMQKHKINAIVNSDFKKQTYTDCLFISCAIKFKKGTVNKISDFNPQEPVYKIIFWSRNKKKYILFKQELILKFSNQLNIVSSRHNHSEILEVTDIKASKGDGNLLFAKLSNINSDNCIHIGDTMNDSTTIGKMKYVIAMKNATNNFKKVATHVSPFSYKRGGLAKTLKHFLG</sequence>
<accession>A0A059XVC0</accession>
<reference evidence="2 3" key="1">
    <citation type="journal article" date="2014" name="Genome Announc.">
        <title>Complete Genome Sequence of the Bovine Mastitis Pathogen Mycoplasma californicum Strain ST-6T (ATCC 33461T).</title>
        <authorList>
            <person name="Calcutt M.J."/>
            <person name="Foecking M.F."/>
            <person name="Fox L.K."/>
        </authorList>
    </citation>
    <scope>NUCLEOTIDE SEQUENCE [LARGE SCALE GENOMIC DNA]</scope>
    <source>
        <strain evidence="2 3">ST-6</strain>
    </source>
</reference>
<dbReference type="AlphaFoldDB" id="A0A059XVC0"/>
<dbReference type="NCBIfam" id="TIGR01484">
    <property type="entry name" value="HAD-SF-IIB"/>
    <property type="match status" value="1"/>
</dbReference>
<dbReference type="EMBL" id="CP007521">
    <property type="protein sequence ID" value="AIA29246.1"/>
    <property type="molecule type" value="Genomic_DNA"/>
</dbReference>
<dbReference type="GO" id="GO:0016791">
    <property type="term" value="F:phosphatase activity"/>
    <property type="evidence" value="ECO:0007669"/>
    <property type="project" value="UniProtKB-ARBA"/>
</dbReference>
<dbReference type="GO" id="GO:0005829">
    <property type="term" value="C:cytosol"/>
    <property type="evidence" value="ECO:0007669"/>
    <property type="project" value="TreeGrafter"/>
</dbReference>
<dbReference type="InterPro" id="IPR023214">
    <property type="entry name" value="HAD_sf"/>
</dbReference>
<dbReference type="SUPFAM" id="SSF56784">
    <property type="entry name" value="HAD-like"/>
    <property type="match status" value="1"/>
</dbReference>
<evidence type="ECO:0000313" key="3">
    <source>
        <dbReference type="Proteomes" id="UP000027088"/>
    </source>
</evidence>
<name>A0A059XVC0_9BACT</name>
<dbReference type="RefSeq" id="WP_038561031.1">
    <property type="nucleotide sequence ID" value="NZ_CP007521.1"/>
</dbReference>
<dbReference type="Proteomes" id="UP000027088">
    <property type="component" value="Chromosome"/>
</dbReference>
<evidence type="ECO:0000256" key="1">
    <source>
        <dbReference type="ARBA" id="ARBA00001946"/>
    </source>
</evidence>
<dbReference type="KEGG" id="mcr:MCFN_00335"/>
<protein>
    <submittedName>
        <fullName evidence="2">COF family HAD hydrolase</fullName>
    </submittedName>
</protein>
<keyword evidence="3" id="KW-1185">Reference proteome</keyword>
<dbReference type="eggNOG" id="COG0561">
    <property type="taxonomic scope" value="Bacteria"/>
</dbReference>
<dbReference type="Pfam" id="PF08282">
    <property type="entry name" value="Hydrolase_3"/>
    <property type="match status" value="1"/>
</dbReference>
<dbReference type="Gene3D" id="3.30.1240.10">
    <property type="match status" value="1"/>
</dbReference>
<dbReference type="GO" id="GO:0000287">
    <property type="term" value="F:magnesium ion binding"/>
    <property type="evidence" value="ECO:0007669"/>
    <property type="project" value="TreeGrafter"/>
</dbReference>
<proteinExistence type="predicted"/>
<keyword evidence="2" id="KW-0378">Hydrolase</keyword>
<dbReference type="InterPro" id="IPR006379">
    <property type="entry name" value="HAD-SF_hydro_IIB"/>
</dbReference>
<dbReference type="PANTHER" id="PTHR10000">
    <property type="entry name" value="PHOSPHOSERINE PHOSPHATASE"/>
    <property type="match status" value="1"/>
</dbReference>
<organism evidence="2 3">
    <name type="scientific">Mycoplasmopsis californica</name>
    <dbReference type="NCBI Taxonomy" id="2113"/>
    <lineage>
        <taxon>Bacteria</taxon>
        <taxon>Bacillati</taxon>
        <taxon>Mycoplasmatota</taxon>
        <taxon>Mycoplasmoidales</taxon>
        <taxon>Metamycoplasmataceae</taxon>
        <taxon>Mycoplasmopsis</taxon>
    </lineage>
</organism>